<organism evidence="1 2">
    <name type="scientific">Caerostris darwini</name>
    <dbReference type="NCBI Taxonomy" id="1538125"/>
    <lineage>
        <taxon>Eukaryota</taxon>
        <taxon>Metazoa</taxon>
        <taxon>Ecdysozoa</taxon>
        <taxon>Arthropoda</taxon>
        <taxon>Chelicerata</taxon>
        <taxon>Arachnida</taxon>
        <taxon>Araneae</taxon>
        <taxon>Araneomorphae</taxon>
        <taxon>Entelegynae</taxon>
        <taxon>Araneoidea</taxon>
        <taxon>Araneidae</taxon>
        <taxon>Caerostris</taxon>
    </lineage>
</organism>
<comment type="caution">
    <text evidence="1">The sequence shown here is derived from an EMBL/GenBank/DDBJ whole genome shotgun (WGS) entry which is preliminary data.</text>
</comment>
<dbReference type="AlphaFoldDB" id="A0AAV4U615"/>
<protein>
    <recommendedName>
        <fullName evidence="3">Galectin</fullName>
    </recommendedName>
</protein>
<accession>A0AAV4U615</accession>
<evidence type="ECO:0000313" key="2">
    <source>
        <dbReference type="Proteomes" id="UP001054837"/>
    </source>
</evidence>
<evidence type="ECO:0008006" key="3">
    <source>
        <dbReference type="Google" id="ProtNLM"/>
    </source>
</evidence>
<name>A0AAV4U615_9ARAC</name>
<reference evidence="1 2" key="1">
    <citation type="submission" date="2021-06" db="EMBL/GenBank/DDBJ databases">
        <title>Caerostris darwini draft genome.</title>
        <authorList>
            <person name="Kono N."/>
            <person name="Arakawa K."/>
        </authorList>
    </citation>
    <scope>NUCLEOTIDE SEQUENCE [LARGE SCALE GENOMIC DNA]</scope>
</reference>
<dbReference type="EMBL" id="BPLQ01010743">
    <property type="protein sequence ID" value="GIY53239.1"/>
    <property type="molecule type" value="Genomic_DNA"/>
</dbReference>
<evidence type="ECO:0000313" key="1">
    <source>
        <dbReference type="EMBL" id="GIY53239.1"/>
    </source>
</evidence>
<dbReference type="Proteomes" id="UP001054837">
    <property type="component" value="Unassembled WGS sequence"/>
</dbReference>
<keyword evidence="2" id="KW-1185">Reference proteome</keyword>
<sequence length="109" mass="12071">MPINGQSLCEINWAVHHNDLAIQCRKVPHWANEGWSEDIEPPGMINHLDSVLGQTLVRPTVLNCDTGHVDIAIDGPFVTDVIADSYVICFRNGESVHQPCNLRKRVAGC</sequence>
<gene>
    <name evidence="1" type="ORF">CDAR_608401</name>
</gene>
<proteinExistence type="predicted"/>